<evidence type="ECO:0000313" key="1">
    <source>
        <dbReference type="EMBL" id="MCQ4814014.1"/>
    </source>
</evidence>
<accession>A0AAW5K2H1</accession>
<name>A0AAW5K2H1_9BACT</name>
<comment type="caution">
    <text evidence="1">The sequence shown here is derived from an EMBL/GenBank/DDBJ whole genome shotgun (WGS) entry which is preliminary data.</text>
</comment>
<organism evidence="1 2">
    <name type="scientific">Cloacibacillus evryensis</name>
    <dbReference type="NCBI Taxonomy" id="508460"/>
    <lineage>
        <taxon>Bacteria</taxon>
        <taxon>Thermotogati</taxon>
        <taxon>Synergistota</taxon>
        <taxon>Synergistia</taxon>
        <taxon>Synergistales</taxon>
        <taxon>Synergistaceae</taxon>
        <taxon>Cloacibacillus</taxon>
    </lineage>
</organism>
<dbReference type="RefSeq" id="WP_147564218.1">
    <property type="nucleotide sequence ID" value="NZ_CABKQM010000008.1"/>
</dbReference>
<keyword evidence="2" id="KW-1185">Reference proteome</keyword>
<gene>
    <name evidence="1" type="ORF">NE630_06165</name>
</gene>
<protein>
    <submittedName>
        <fullName evidence="1">Uncharacterized protein</fullName>
    </submittedName>
</protein>
<dbReference type="AlphaFoldDB" id="A0AAW5K2H1"/>
<reference evidence="1 2" key="1">
    <citation type="submission" date="2022-06" db="EMBL/GenBank/DDBJ databases">
        <title>Isolation of gut microbiota from human fecal samples.</title>
        <authorList>
            <person name="Pamer E.G."/>
            <person name="Barat B."/>
            <person name="Waligurski E."/>
            <person name="Medina S."/>
            <person name="Paddock L."/>
            <person name="Mostad J."/>
        </authorList>
    </citation>
    <scope>NUCLEOTIDE SEQUENCE [LARGE SCALE GENOMIC DNA]</scope>
    <source>
        <strain evidence="1 2">DFI.9.90</strain>
    </source>
</reference>
<proteinExistence type="predicted"/>
<sequence length="195" mass="21953">MIGIVVSIRLARDTGVEDPYMKEASGFLDRLKARTPGLSADLPTQYSWLTGEARTFGDYSLVNFVPYKESTDDQIHAELLSYGAKLGGPSRTQNGVRLSDEQYSRLCELHGTLKIGGLTLMQALEREARSAAYRKVPEGDARMKELNSVIGKYRMEARNRLKREFPELAPKSAWRYNQSNTAEADLQKLIRYGQS</sequence>
<dbReference type="EMBL" id="JANFYT010000010">
    <property type="protein sequence ID" value="MCQ4814014.1"/>
    <property type="molecule type" value="Genomic_DNA"/>
</dbReference>
<evidence type="ECO:0000313" key="2">
    <source>
        <dbReference type="Proteomes" id="UP001205919"/>
    </source>
</evidence>
<dbReference type="Proteomes" id="UP001205919">
    <property type="component" value="Unassembled WGS sequence"/>
</dbReference>